<gene>
    <name evidence="2" type="ORF">B4102_1658</name>
    <name evidence="3" type="ORF">JGZ69_15295</name>
</gene>
<evidence type="ECO:0000313" key="3">
    <source>
        <dbReference type="EMBL" id="QQX24171.1"/>
    </source>
</evidence>
<sequence>MDKHPQNQKIKIKINGKERPVNEDIAIHDWKSAKEETAVGAETKDEQFEWILPDIEENQVQEFKKINYTKKSTASYSNKLKKNQNKHVTKLFLSIVTAVTIGVLIGLFMLKVVIYQSNSAQKTHSTNVQNGNSAQKNSPGNSTAIQVPAFTTALIQGGIYKNPEPIVQAIKEKGLPAVVLPMSNQQYIYIGVAGDLQSAKNLAKQYEKKGVAVFAKELTFEGKSIPIQTKDEGKFISASIPLFQSLSKEIANAYLSGDTDKDAIAALKTKLTDITNLKDIKNKQLETMKINQMKSFQALTTYQNNLNQQELIKAQDSLLSYLKEINKLE</sequence>
<dbReference type="Proteomes" id="UP000075666">
    <property type="component" value="Unassembled WGS sequence"/>
</dbReference>
<accession>A0A150LGI3</accession>
<dbReference type="STRING" id="46224.B4102_1658"/>
<organism evidence="2 4">
    <name type="scientific">Heyndrickxia sporothermodurans</name>
    <dbReference type="NCBI Taxonomy" id="46224"/>
    <lineage>
        <taxon>Bacteria</taxon>
        <taxon>Bacillati</taxon>
        <taxon>Bacillota</taxon>
        <taxon>Bacilli</taxon>
        <taxon>Bacillales</taxon>
        <taxon>Bacillaceae</taxon>
        <taxon>Heyndrickxia</taxon>
    </lineage>
</organism>
<evidence type="ECO:0000313" key="5">
    <source>
        <dbReference type="Proteomes" id="UP000595512"/>
    </source>
</evidence>
<dbReference type="RefSeq" id="WP_066227187.1">
    <property type="nucleotide sequence ID" value="NZ_CP066701.1"/>
</dbReference>
<keyword evidence="4" id="KW-1185">Reference proteome</keyword>
<feature type="transmembrane region" description="Helical" evidence="1">
    <location>
        <begin position="91"/>
        <end position="115"/>
    </location>
</feature>
<keyword evidence="1" id="KW-1133">Transmembrane helix</keyword>
<reference evidence="2 4" key="1">
    <citation type="submission" date="2016-01" db="EMBL/GenBank/DDBJ databases">
        <title>Genome Sequences of Twelve Sporeforming Bacillus Species Isolated from Foods.</title>
        <authorList>
            <person name="Berendsen E.M."/>
            <person name="Wells-Bennik M.H."/>
            <person name="Krawcyk A.O."/>
            <person name="De Jong A."/>
            <person name="Holsappel S."/>
            <person name="Eijlander R.T."/>
            <person name="Kuipers O.P."/>
        </authorList>
    </citation>
    <scope>NUCLEOTIDE SEQUENCE [LARGE SCALE GENOMIC DNA]</scope>
    <source>
        <strain evidence="2 4">B4102</strain>
    </source>
</reference>
<name>A0A150LGI3_9BACI</name>
<dbReference type="Proteomes" id="UP000595512">
    <property type="component" value="Chromosome"/>
</dbReference>
<dbReference type="KEGG" id="hspo:JGZ69_15295"/>
<dbReference type="PATRIC" id="fig|46224.3.peg.716"/>
<dbReference type="EMBL" id="LQYN01000011">
    <property type="protein sequence ID" value="KYD10872.1"/>
    <property type="molecule type" value="Genomic_DNA"/>
</dbReference>
<keyword evidence="1" id="KW-0812">Transmembrane</keyword>
<proteinExistence type="predicted"/>
<evidence type="ECO:0000256" key="1">
    <source>
        <dbReference type="SAM" id="Phobius"/>
    </source>
</evidence>
<reference evidence="3 5" key="2">
    <citation type="submission" date="2020-12" db="EMBL/GenBank/DDBJ databases">
        <title>Taxonomic evaluation of the Bacillus sporothermodurans group of bacteria based on whole genome sequences.</title>
        <authorList>
            <person name="Fiedler G."/>
            <person name="Herbstmann A.-D."/>
            <person name="Doll E."/>
            <person name="Wenning M."/>
            <person name="Brinks E."/>
            <person name="Kabisch J."/>
            <person name="Breitenwieser F."/>
            <person name="Lappann M."/>
            <person name="Boehnlein C."/>
            <person name="Franz C."/>
        </authorList>
    </citation>
    <scope>NUCLEOTIDE SEQUENCE [LARGE SCALE GENOMIC DNA]</scope>
    <source>
        <strain evidence="3 5">DSM 10599</strain>
    </source>
</reference>
<evidence type="ECO:0008006" key="6">
    <source>
        <dbReference type="Google" id="ProtNLM"/>
    </source>
</evidence>
<evidence type="ECO:0000313" key="2">
    <source>
        <dbReference type="EMBL" id="KYD10872.1"/>
    </source>
</evidence>
<dbReference type="AlphaFoldDB" id="A0A150LGI3"/>
<protein>
    <recommendedName>
        <fullName evidence="6">SPOR domain-containing protein</fullName>
    </recommendedName>
</protein>
<dbReference type="EMBL" id="CP066701">
    <property type="protein sequence ID" value="QQX24171.1"/>
    <property type="molecule type" value="Genomic_DNA"/>
</dbReference>
<dbReference type="OrthoDB" id="2966654at2"/>
<evidence type="ECO:0000313" key="4">
    <source>
        <dbReference type="Proteomes" id="UP000075666"/>
    </source>
</evidence>
<keyword evidence="1" id="KW-0472">Membrane</keyword>